<dbReference type="EMBL" id="JAIWYP010000020">
    <property type="protein sequence ID" value="KAH3692719.1"/>
    <property type="molecule type" value="Genomic_DNA"/>
</dbReference>
<evidence type="ECO:0000256" key="1">
    <source>
        <dbReference type="SAM" id="MobiDB-lite"/>
    </source>
</evidence>
<comment type="caution">
    <text evidence="2">The sequence shown here is derived from an EMBL/GenBank/DDBJ whole genome shotgun (WGS) entry which is preliminary data.</text>
</comment>
<accession>A0A9D3Y6K6</accession>
<dbReference type="AlphaFoldDB" id="A0A9D3Y6K6"/>
<feature type="region of interest" description="Disordered" evidence="1">
    <location>
        <begin position="50"/>
        <end position="87"/>
    </location>
</feature>
<feature type="compositionally biased region" description="Low complexity" evidence="1">
    <location>
        <begin position="50"/>
        <end position="60"/>
    </location>
</feature>
<reference evidence="2" key="1">
    <citation type="journal article" date="2019" name="bioRxiv">
        <title>The Genome of the Zebra Mussel, Dreissena polymorpha: A Resource for Invasive Species Research.</title>
        <authorList>
            <person name="McCartney M.A."/>
            <person name="Auch B."/>
            <person name="Kono T."/>
            <person name="Mallez S."/>
            <person name="Zhang Y."/>
            <person name="Obille A."/>
            <person name="Becker A."/>
            <person name="Abrahante J.E."/>
            <person name="Garbe J."/>
            <person name="Badalamenti J.P."/>
            <person name="Herman A."/>
            <person name="Mangelson H."/>
            <person name="Liachko I."/>
            <person name="Sullivan S."/>
            <person name="Sone E.D."/>
            <person name="Koren S."/>
            <person name="Silverstein K.A.T."/>
            <person name="Beckman K.B."/>
            <person name="Gohl D.M."/>
        </authorList>
    </citation>
    <scope>NUCLEOTIDE SEQUENCE</scope>
    <source>
        <strain evidence="2">Duluth1</strain>
        <tissue evidence="2">Whole animal</tissue>
    </source>
</reference>
<proteinExistence type="predicted"/>
<organism evidence="2 3">
    <name type="scientific">Dreissena polymorpha</name>
    <name type="common">Zebra mussel</name>
    <name type="synonym">Mytilus polymorpha</name>
    <dbReference type="NCBI Taxonomy" id="45954"/>
    <lineage>
        <taxon>Eukaryota</taxon>
        <taxon>Metazoa</taxon>
        <taxon>Spiralia</taxon>
        <taxon>Lophotrochozoa</taxon>
        <taxon>Mollusca</taxon>
        <taxon>Bivalvia</taxon>
        <taxon>Autobranchia</taxon>
        <taxon>Heteroconchia</taxon>
        <taxon>Euheterodonta</taxon>
        <taxon>Imparidentia</taxon>
        <taxon>Neoheterodontei</taxon>
        <taxon>Myida</taxon>
        <taxon>Dreissenoidea</taxon>
        <taxon>Dreissenidae</taxon>
        <taxon>Dreissena</taxon>
    </lineage>
</organism>
<evidence type="ECO:0000313" key="2">
    <source>
        <dbReference type="EMBL" id="KAH3692719.1"/>
    </source>
</evidence>
<reference evidence="2" key="2">
    <citation type="submission" date="2020-11" db="EMBL/GenBank/DDBJ databases">
        <authorList>
            <person name="McCartney M.A."/>
            <person name="Auch B."/>
            <person name="Kono T."/>
            <person name="Mallez S."/>
            <person name="Becker A."/>
            <person name="Gohl D.M."/>
            <person name="Silverstein K.A.T."/>
            <person name="Koren S."/>
            <person name="Bechman K.B."/>
            <person name="Herman A."/>
            <person name="Abrahante J.E."/>
            <person name="Garbe J."/>
        </authorList>
    </citation>
    <scope>NUCLEOTIDE SEQUENCE</scope>
    <source>
        <strain evidence="2">Duluth1</strain>
        <tissue evidence="2">Whole animal</tissue>
    </source>
</reference>
<gene>
    <name evidence="2" type="ORF">DPMN_193873</name>
</gene>
<dbReference type="Proteomes" id="UP000828390">
    <property type="component" value="Unassembled WGS sequence"/>
</dbReference>
<protein>
    <submittedName>
        <fullName evidence="2">Uncharacterized protein</fullName>
    </submittedName>
</protein>
<keyword evidence="3" id="KW-1185">Reference proteome</keyword>
<evidence type="ECO:0000313" key="3">
    <source>
        <dbReference type="Proteomes" id="UP000828390"/>
    </source>
</evidence>
<sequence>MDALALSGTESEFSSRRSSFIDRVQNKRRKDSVAPFVLSYDATDLDRKSSQGSVLSVASSPDIVSGTDRVRSMNRRLSLKPPSNVYK</sequence>
<name>A0A9D3Y6K6_DREPO</name>